<feature type="compositionally biased region" description="Pro residues" evidence="1">
    <location>
        <begin position="322"/>
        <end position="336"/>
    </location>
</feature>
<dbReference type="Gene3D" id="1.20.58.2200">
    <property type="match status" value="1"/>
</dbReference>
<evidence type="ECO:0000256" key="1">
    <source>
        <dbReference type="SAM" id="MobiDB-lite"/>
    </source>
</evidence>
<dbReference type="InParanoid" id="A0A5Q0BM75"/>
<feature type="signal peptide" evidence="2">
    <location>
        <begin position="1"/>
        <end position="32"/>
    </location>
</feature>
<gene>
    <name evidence="4" type="ORF">F6R98_12440</name>
</gene>
<dbReference type="InterPro" id="IPR038440">
    <property type="entry name" value="FimV_C_sf"/>
</dbReference>
<proteinExistence type="predicted"/>
<reference evidence="4 5" key="1">
    <citation type="submission" date="2019-09" db="EMBL/GenBank/DDBJ databases">
        <title>Ecophysiology of the spiral-shaped methanotroph Methylospira mobilis as revealed by the complete genome sequence.</title>
        <authorList>
            <person name="Oshkin I.Y."/>
            <person name="Dedysh S.N."/>
            <person name="Miroshnikov K."/>
            <person name="Danilova O.V."/>
            <person name="Hakobyan A."/>
            <person name="Liesack W."/>
        </authorList>
    </citation>
    <scope>NUCLEOTIDE SEQUENCE [LARGE SCALE GENOMIC DNA]</scope>
    <source>
        <strain evidence="4 5">Shm1</strain>
    </source>
</reference>
<feature type="region of interest" description="Disordered" evidence="1">
    <location>
        <begin position="246"/>
        <end position="343"/>
    </location>
</feature>
<dbReference type="EMBL" id="CP044205">
    <property type="protein sequence ID" value="QFY43324.1"/>
    <property type="molecule type" value="Genomic_DNA"/>
</dbReference>
<dbReference type="NCBIfam" id="TIGR03504">
    <property type="entry name" value="FimV_Cterm"/>
    <property type="match status" value="1"/>
</dbReference>
<dbReference type="InterPro" id="IPR020012">
    <property type="entry name" value="LysM_FimV"/>
</dbReference>
<dbReference type="NCBIfam" id="TIGR03505">
    <property type="entry name" value="FimV_core"/>
    <property type="match status" value="1"/>
</dbReference>
<feature type="compositionally biased region" description="Polar residues" evidence="1">
    <location>
        <begin position="148"/>
        <end position="159"/>
    </location>
</feature>
<feature type="domain" description="FimV N-terminal" evidence="3">
    <location>
        <begin position="33"/>
        <end position="138"/>
    </location>
</feature>
<name>A0A5Q0BM75_9GAMM</name>
<evidence type="ECO:0000313" key="4">
    <source>
        <dbReference type="EMBL" id="QFY43324.1"/>
    </source>
</evidence>
<dbReference type="Proteomes" id="UP000325755">
    <property type="component" value="Chromosome"/>
</dbReference>
<dbReference type="Pfam" id="PF25800">
    <property type="entry name" value="FimV_N"/>
    <property type="match status" value="1"/>
</dbReference>
<organism evidence="4 5">
    <name type="scientific">Candidatus Methylospira mobilis</name>
    <dbReference type="NCBI Taxonomy" id="1808979"/>
    <lineage>
        <taxon>Bacteria</taxon>
        <taxon>Pseudomonadati</taxon>
        <taxon>Pseudomonadota</taxon>
        <taxon>Gammaproteobacteria</taxon>
        <taxon>Methylococcales</taxon>
        <taxon>Methylococcaceae</taxon>
        <taxon>Candidatus Methylospira</taxon>
    </lineage>
</organism>
<evidence type="ECO:0000259" key="3">
    <source>
        <dbReference type="Pfam" id="PF25800"/>
    </source>
</evidence>
<evidence type="ECO:0000256" key="2">
    <source>
        <dbReference type="SAM" id="SignalP"/>
    </source>
</evidence>
<dbReference type="InterPro" id="IPR057840">
    <property type="entry name" value="FimV_N"/>
</dbReference>
<evidence type="ECO:0000313" key="5">
    <source>
        <dbReference type="Proteomes" id="UP000325755"/>
    </source>
</evidence>
<dbReference type="KEGG" id="mmob:F6R98_12440"/>
<feature type="compositionally biased region" description="Low complexity" evidence="1">
    <location>
        <begin position="311"/>
        <end position="321"/>
    </location>
</feature>
<keyword evidence="2" id="KW-0732">Signal</keyword>
<dbReference type="RefSeq" id="WP_153249306.1">
    <property type="nucleotide sequence ID" value="NZ_CP044205.1"/>
</dbReference>
<keyword evidence="5" id="KW-1185">Reference proteome</keyword>
<protein>
    <recommendedName>
        <fullName evidence="3">FimV N-terminal domain-containing protein</fullName>
    </recommendedName>
</protein>
<feature type="compositionally biased region" description="Low complexity" evidence="1">
    <location>
        <begin position="255"/>
        <end position="266"/>
    </location>
</feature>
<feature type="compositionally biased region" description="Polar residues" evidence="1">
    <location>
        <begin position="299"/>
        <end position="310"/>
    </location>
</feature>
<dbReference type="InterPro" id="IPR020011">
    <property type="entry name" value="FimV_C"/>
</dbReference>
<accession>A0A5Q0BM75</accession>
<feature type="region of interest" description="Disordered" evidence="1">
    <location>
        <begin position="137"/>
        <end position="161"/>
    </location>
</feature>
<feature type="chain" id="PRO_5024952934" description="FimV N-terminal domain-containing protein" evidence="2">
    <location>
        <begin position="33"/>
        <end position="579"/>
    </location>
</feature>
<sequence length="579" mass="60366">MTNGVAPLHKRRPVTLLPALIALALPPTGAVALSLGEPSVHSALNQPFNATVPLTLDAGESLANLHINGKLSANPAGNSEANSPALHLTLERSSGNNEFTVHVISDETVQAAGVKLRLSLSDGQGQTAREYSLLIDPPRSLTDPVSAATESRTPNSASATRYGPVKANETLWSIAGAINPYADISQAQMTLALYQANPQAFYQPTINALKSGEYLSIPAHEEIARIPAGQAGLEVKAELAQLRDARSLPQSEAVPAQQPAGAPAGQTASEPDAVLPTVDQSRIPAQPKPAPATPAAEANNNDQTASDSQQPAAVPTEEAAPTAPPTSPETSLPPPVADVTEKTASVAASIDAIPEKTPEPAADAATFSNIRMIGAAALALLLSLTIRAYLAQRSRKQTLEAERQARQAEVTRQLLKDKMLADIRYPQKQTDPDPVRATETPVAELSVPDMQINPLPNQTGAEPAIAATPAPSSGLSLLPLEETPDSSGGYAPVPAVPPSVAEETTIGSLTTNPDANISAVISDLTDMDENETKLDLALTYAAMGDSKSAGELLTEIIADGSGKQREEARLQLAKLDKEE</sequence>
<dbReference type="AlphaFoldDB" id="A0A5Q0BM75"/>
<dbReference type="OrthoDB" id="5298707at2"/>